<evidence type="ECO:0000259" key="7">
    <source>
        <dbReference type="PROSITE" id="PS51900"/>
    </source>
</evidence>
<sequence>MPKKSNSAIKAYKKKDGKTYYMFKVYLGSDSMTGKPQYTTRRGFRSVKEAEIALARIQLEIANGKYQKRTYETYRELYEAWFKSYKSTVEESTLNKTTKYFEHHILPAIGDYRIEQLNVDICQRFVNKLHEKLVKARTVKAYASKVLDYAVIRNLINTNPFKLVEMPKKRAPKKSVNRVERNFYTKEELNKLLSLMKEETNRKAYVAIHVLAFTGMRKGELLALTWEDIDFEKKEMTINKAIARGLENTMYEKSTKTGVSRTISLDNETINLLQEWQIDLKNSLGRRFKKKKQLVLPNEDNSYLQPTKTRKWLNYVIEKYKLPPLTTHGLRHTHTSMLIEAGANMKQVQMRLGHSDIKTTMDIYTHLTAHAEKETVNLFADFLKS</sequence>
<dbReference type="PROSITE" id="PS51900">
    <property type="entry name" value="CB"/>
    <property type="match status" value="1"/>
</dbReference>
<dbReference type="CDD" id="cd01189">
    <property type="entry name" value="INT_ICEBs1_C_like"/>
    <property type="match status" value="1"/>
</dbReference>
<dbReference type="InterPro" id="IPR028259">
    <property type="entry name" value="AP2-like_int_N"/>
</dbReference>
<evidence type="ECO:0000313" key="8">
    <source>
        <dbReference type="EMBL" id="MBD8034604.1"/>
    </source>
</evidence>
<evidence type="ECO:0000256" key="4">
    <source>
        <dbReference type="ARBA" id="ARBA00023172"/>
    </source>
</evidence>
<evidence type="ECO:0000256" key="5">
    <source>
        <dbReference type="PROSITE-ProRule" id="PRU01248"/>
    </source>
</evidence>
<dbReference type="RefSeq" id="WP_191705101.1">
    <property type="nucleotide sequence ID" value="NZ_JACSPW010000019.1"/>
</dbReference>
<dbReference type="InterPro" id="IPR010998">
    <property type="entry name" value="Integrase_recombinase_N"/>
</dbReference>
<dbReference type="Pfam" id="PF14657">
    <property type="entry name" value="Arm-DNA-bind_4"/>
    <property type="match status" value="1"/>
</dbReference>
<reference evidence="8 9" key="1">
    <citation type="submission" date="2020-08" db="EMBL/GenBank/DDBJ databases">
        <title>A Genomic Blueprint of the Chicken Gut Microbiome.</title>
        <authorList>
            <person name="Gilroy R."/>
            <person name="Ravi A."/>
            <person name="Getino M."/>
            <person name="Pursley I."/>
            <person name="Horton D.L."/>
            <person name="Alikhan N.-F."/>
            <person name="Baker D."/>
            <person name="Gharbi K."/>
            <person name="Hall N."/>
            <person name="Watson M."/>
            <person name="Adriaenssens E.M."/>
            <person name="Foster-Nyarko E."/>
            <person name="Jarju S."/>
            <person name="Secka A."/>
            <person name="Antonio M."/>
            <person name="Oren A."/>
            <person name="Chaudhuri R."/>
            <person name="La Ragione R.M."/>
            <person name="Hildebrand F."/>
            <person name="Pallen M.J."/>
        </authorList>
    </citation>
    <scope>NUCLEOTIDE SEQUENCE [LARGE SCALE GENOMIC DNA]</scope>
    <source>
        <strain evidence="8 9">Sa1YVA6</strain>
    </source>
</reference>
<dbReference type="SUPFAM" id="SSF56349">
    <property type="entry name" value="DNA breaking-rejoining enzymes"/>
    <property type="match status" value="1"/>
</dbReference>
<feature type="domain" description="Core-binding (CB)" evidence="7">
    <location>
        <begin position="72"/>
        <end position="151"/>
    </location>
</feature>
<gene>
    <name evidence="8" type="ORF">H9632_16165</name>
</gene>
<dbReference type="Pfam" id="PF00589">
    <property type="entry name" value="Phage_integrase"/>
    <property type="match status" value="1"/>
</dbReference>
<evidence type="ECO:0000256" key="1">
    <source>
        <dbReference type="ARBA" id="ARBA00008857"/>
    </source>
</evidence>
<protein>
    <submittedName>
        <fullName evidence="8">Site-specific integrase</fullName>
    </submittedName>
</protein>
<dbReference type="EMBL" id="JACSPW010000019">
    <property type="protein sequence ID" value="MBD8034604.1"/>
    <property type="molecule type" value="Genomic_DNA"/>
</dbReference>
<dbReference type="InterPro" id="IPR004107">
    <property type="entry name" value="Integrase_SAM-like_N"/>
</dbReference>
<feature type="domain" description="Tyr recombinase" evidence="6">
    <location>
        <begin position="179"/>
        <end position="377"/>
    </location>
</feature>
<dbReference type="InterPro" id="IPR011010">
    <property type="entry name" value="DNA_brk_join_enz"/>
</dbReference>
<keyword evidence="3 5" id="KW-0238">DNA-binding</keyword>
<keyword evidence="9" id="KW-1185">Reference proteome</keyword>
<evidence type="ECO:0000259" key="6">
    <source>
        <dbReference type="PROSITE" id="PS51898"/>
    </source>
</evidence>
<dbReference type="InterPro" id="IPR002104">
    <property type="entry name" value="Integrase_catalytic"/>
</dbReference>
<dbReference type="InterPro" id="IPR050090">
    <property type="entry name" value="Tyrosine_recombinase_XerCD"/>
</dbReference>
<proteinExistence type="inferred from homology"/>
<dbReference type="Proteomes" id="UP000600565">
    <property type="component" value="Unassembled WGS sequence"/>
</dbReference>
<dbReference type="Pfam" id="PF14659">
    <property type="entry name" value="Phage_int_SAM_3"/>
    <property type="match status" value="1"/>
</dbReference>
<name>A0ABR8XRN8_9BACL</name>
<keyword evidence="2" id="KW-0229">DNA integration</keyword>
<evidence type="ECO:0000256" key="3">
    <source>
        <dbReference type="ARBA" id="ARBA00023125"/>
    </source>
</evidence>
<dbReference type="PANTHER" id="PTHR30349">
    <property type="entry name" value="PHAGE INTEGRASE-RELATED"/>
    <property type="match status" value="1"/>
</dbReference>
<dbReference type="Gene3D" id="1.10.150.130">
    <property type="match status" value="1"/>
</dbReference>
<evidence type="ECO:0000256" key="2">
    <source>
        <dbReference type="ARBA" id="ARBA00022908"/>
    </source>
</evidence>
<comment type="similarity">
    <text evidence="1">Belongs to the 'phage' integrase family.</text>
</comment>
<accession>A0ABR8XRN8</accession>
<dbReference type="InterPro" id="IPR013762">
    <property type="entry name" value="Integrase-like_cat_sf"/>
</dbReference>
<dbReference type="InterPro" id="IPR044068">
    <property type="entry name" value="CB"/>
</dbReference>
<evidence type="ECO:0000313" key="9">
    <source>
        <dbReference type="Proteomes" id="UP000600565"/>
    </source>
</evidence>
<keyword evidence="4" id="KW-0233">DNA recombination</keyword>
<dbReference type="Gene3D" id="1.10.443.10">
    <property type="entry name" value="Intergrase catalytic core"/>
    <property type="match status" value="1"/>
</dbReference>
<organism evidence="8 9">
    <name type="scientific">Solibacillus merdavium</name>
    <dbReference type="NCBI Taxonomy" id="2762218"/>
    <lineage>
        <taxon>Bacteria</taxon>
        <taxon>Bacillati</taxon>
        <taxon>Bacillota</taxon>
        <taxon>Bacilli</taxon>
        <taxon>Bacillales</taxon>
        <taxon>Caryophanaceae</taxon>
        <taxon>Solibacillus</taxon>
    </lineage>
</organism>
<dbReference type="PROSITE" id="PS51898">
    <property type="entry name" value="TYR_RECOMBINASE"/>
    <property type="match status" value="1"/>
</dbReference>
<comment type="caution">
    <text evidence="8">The sequence shown here is derived from an EMBL/GenBank/DDBJ whole genome shotgun (WGS) entry which is preliminary data.</text>
</comment>
<dbReference type="PANTHER" id="PTHR30349:SF64">
    <property type="entry name" value="PROPHAGE INTEGRASE INTD-RELATED"/>
    <property type="match status" value="1"/>
</dbReference>